<organism evidence="2 3">
    <name type="scientific">Paludibaculum fermentans</name>
    <dbReference type="NCBI Taxonomy" id="1473598"/>
    <lineage>
        <taxon>Bacteria</taxon>
        <taxon>Pseudomonadati</taxon>
        <taxon>Acidobacteriota</taxon>
        <taxon>Terriglobia</taxon>
        <taxon>Bryobacterales</taxon>
        <taxon>Bryobacteraceae</taxon>
        <taxon>Paludibaculum</taxon>
    </lineage>
</organism>
<dbReference type="InterPro" id="IPR013424">
    <property type="entry name" value="Ice-binding_C"/>
</dbReference>
<dbReference type="EMBL" id="CP063849">
    <property type="protein sequence ID" value="QOY91388.1"/>
    <property type="molecule type" value="Genomic_DNA"/>
</dbReference>
<sequence>MRRSIVGLVFSFLVGVPSYAVPVYYQYNLGALGAANADAGNQYDPSNPGAWTGIWGGNLFSKGNVNVAFNSASKTSDPALQSDSRLDSVPFSIATSGNQSWSARRAVIDQGLASDAPVSLQLDTNVNNAQVVFLMMNTTWGRNSPSVEIVLQFKNGPDVTYTLSGGTQIRDSNDSQVNTNLLLWPNSINTNLISNSTGGQTASVNDQTYDMSYQSKPFRDYRDVVGLFIDPAYAMDTLTGIIIRDIGQNSGSGYDPNASRAFVWGVTVAAGTSQIPEPSTFALLGAGLASLAYVRRRRG</sequence>
<dbReference type="KEGG" id="pfer:IRI77_15985"/>
<dbReference type="NCBIfam" id="TIGR02595">
    <property type="entry name" value="PEP_CTERM"/>
    <property type="match status" value="1"/>
</dbReference>
<dbReference type="AlphaFoldDB" id="A0A7S7SNX5"/>
<accession>A0A7S7SNX5</accession>
<dbReference type="RefSeq" id="WP_194453042.1">
    <property type="nucleotide sequence ID" value="NZ_CP063849.1"/>
</dbReference>
<reference evidence="2 3" key="1">
    <citation type="submission" date="2020-10" db="EMBL/GenBank/DDBJ databases">
        <title>Complete genome sequence of Paludibaculum fermentans P105T, a facultatively anaerobic acidobacterium capable of dissimilatory Fe(III) reduction.</title>
        <authorList>
            <person name="Dedysh S.N."/>
            <person name="Beletsky A.V."/>
            <person name="Kulichevskaya I.S."/>
            <person name="Mardanov A.V."/>
            <person name="Ravin N.V."/>
        </authorList>
    </citation>
    <scope>NUCLEOTIDE SEQUENCE [LARGE SCALE GENOMIC DNA]</scope>
    <source>
        <strain evidence="2 3">P105</strain>
    </source>
</reference>
<keyword evidence="3" id="KW-1185">Reference proteome</keyword>
<evidence type="ECO:0000313" key="2">
    <source>
        <dbReference type="EMBL" id="QOY91388.1"/>
    </source>
</evidence>
<dbReference type="Proteomes" id="UP000593892">
    <property type="component" value="Chromosome"/>
</dbReference>
<evidence type="ECO:0000259" key="1">
    <source>
        <dbReference type="Pfam" id="PF07589"/>
    </source>
</evidence>
<name>A0A7S7SNX5_PALFE</name>
<evidence type="ECO:0000313" key="3">
    <source>
        <dbReference type="Proteomes" id="UP000593892"/>
    </source>
</evidence>
<protein>
    <submittedName>
        <fullName evidence="2">PEP-CTERM sorting domain-containing protein</fullName>
    </submittedName>
</protein>
<proteinExistence type="predicted"/>
<gene>
    <name evidence="2" type="ORF">IRI77_15985</name>
</gene>
<feature type="domain" description="Ice-binding protein C-terminal" evidence="1">
    <location>
        <begin position="274"/>
        <end position="297"/>
    </location>
</feature>
<dbReference type="Pfam" id="PF07589">
    <property type="entry name" value="PEP-CTERM"/>
    <property type="match status" value="1"/>
</dbReference>